<evidence type="ECO:0000313" key="1">
    <source>
        <dbReference type="EMBL" id="QEW04667.1"/>
    </source>
</evidence>
<dbReference type="Pfam" id="PF19654">
    <property type="entry name" value="DUF6157"/>
    <property type="match status" value="1"/>
</dbReference>
<dbReference type="RefSeq" id="WP_150926983.1">
    <property type="nucleotide sequence ID" value="NZ_CP044232.1"/>
</dbReference>
<dbReference type="AlphaFoldDB" id="A0A5J6L888"/>
<dbReference type="EMBL" id="CP044232">
    <property type="protein sequence ID" value="QEW04667.1"/>
    <property type="molecule type" value="Genomic_DNA"/>
</dbReference>
<protein>
    <submittedName>
        <fullName evidence="1">Uncharacterized protein</fullName>
    </submittedName>
</protein>
<dbReference type="KEGG" id="mlz:F6J85_17310"/>
<proteinExistence type="predicted"/>
<organism evidence="1 2">
    <name type="scientific">Microbacterium lushaniae</name>
    <dbReference type="NCBI Taxonomy" id="2614639"/>
    <lineage>
        <taxon>Bacteria</taxon>
        <taxon>Bacillati</taxon>
        <taxon>Actinomycetota</taxon>
        <taxon>Actinomycetes</taxon>
        <taxon>Micrococcales</taxon>
        <taxon>Microbacteriaceae</taxon>
        <taxon>Microbacterium</taxon>
    </lineage>
</organism>
<keyword evidence="2" id="KW-1185">Reference proteome</keyword>
<reference evidence="2" key="1">
    <citation type="submission" date="2019-09" db="EMBL/GenBank/DDBJ databases">
        <title>Mumia zhuanghuii sp. nov. isolated from the intestinal contents of plateau pika (Ochotona curzoniae) in the Qinghai-Tibet plateau of China.</title>
        <authorList>
            <person name="Tian Z."/>
        </authorList>
    </citation>
    <scope>NUCLEOTIDE SEQUENCE [LARGE SCALE GENOMIC DNA]</scope>
    <source>
        <strain evidence="2">L-031</strain>
    </source>
</reference>
<sequence length="135" mass="14980">MTTNYRNTFIAVAPDCPAPAAEAPPAAVTPTVASLQYDLLRDRPYELTSDEVLFAVHAIRSGIDDARRAEEWERFFGKDQACLRASPLAKRYGWGFHHDGEGRVALVGLGAPEYDEFQRRSDLTQKAALRASRKG</sequence>
<dbReference type="InterPro" id="IPR046155">
    <property type="entry name" value="DUF6157"/>
</dbReference>
<dbReference type="Proteomes" id="UP000325516">
    <property type="component" value="Chromosome"/>
</dbReference>
<name>A0A5J6L888_9MICO</name>
<evidence type="ECO:0000313" key="2">
    <source>
        <dbReference type="Proteomes" id="UP000325516"/>
    </source>
</evidence>
<accession>A0A5J6L888</accession>
<gene>
    <name evidence="1" type="ORF">F6J85_17310</name>
</gene>